<reference evidence="1 2" key="1">
    <citation type="submission" date="2014-06" db="EMBL/GenBank/DDBJ databases">
        <title>Evolutionary Origins and Diversification of the Mycorrhizal Mutualists.</title>
        <authorList>
            <consortium name="DOE Joint Genome Institute"/>
            <consortium name="Mycorrhizal Genomics Consortium"/>
            <person name="Kohler A."/>
            <person name="Kuo A."/>
            <person name="Nagy L.G."/>
            <person name="Floudas D."/>
            <person name="Copeland A."/>
            <person name="Barry K.W."/>
            <person name="Cichocki N."/>
            <person name="Veneault-Fourrey C."/>
            <person name="LaButti K."/>
            <person name="Lindquist E.A."/>
            <person name="Lipzen A."/>
            <person name="Lundell T."/>
            <person name="Morin E."/>
            <person name="Murat C."/>
            <person name="Riley R."/>
            <person name="Ohm R."/>
            <person name="Sun H."/>
            <person name="Tunlid A."/>
            <person name="Henrissat B."/>
            <person name="Grigoriev I.V."/>
            <person name="Hibbett D.S."/>
            <person name="Martin F."/>
        </authorList>
    </citation>
    <scope>NUCLEOTIDE SEQUENCE [LARGE SCALE GENOMIC DNA]</scope>
    <source>
        <strain evidence="1 2">SS14</strain>
    </source>
</reference>
<dbReference type="PANTHER" id="PTHR46579:SF1">
    <property type="entry name" value="F5_8 TYPE C DOMAIN-CONTAINING PROTEIN"/>
    <property type="match status" value="1"/>
</dbReference>
<sequence length="268" mass="30804">LFEEHVYVVLGGGDMPAVSKAFLHMKGHNSISPCRLCSILSVCAHRVPGQKGPSTYYCPLHRPSGFPPPDEYDPLDLPFRTDSQFRCQAQKIASAPTNVEAERLARLYGIKSLPLLGHIDSLFLPRSFPYDFMHLMENLMENMVSRWTGSFKAFGAGAGEYEITKPVWERIGETTLNLNKTIPSAFGRRLMNIAEDRSYFTAEAWLVWTTLLAPELLQGRLETRFYNHTLQLVDLIRRTMSFDYTYEELRELRNGWAEWVQNYERCVI</sequence>
<gene>
    <name evidence="1" type="ORF">M422DRAFT_101624</name>
</gene>
<dbReference type="PANTHER" id="PTHR46579">
    <property type="entry name" value="F5/8 TYPE C DOMAIN-CONTAINING PROTEIN-RELATED"/>
    <property type="match status" value="1"/>
</dbReference>
<dbReference type="EMBL" id="KN837187">
    <property type="protein sequence ID" value="KIJ35585.1"/>
    <property type="molecule type" value="Genomic_DNA"/>
</dbReference>
<feature type="non-terminal residue" evidence="1">
    <location>
        <position position="268"/>
    </location>
</feature>
<dbReference type="Proteomes" id="UP000054279">
    <property type="component" value="Unassembled WGS sequence"/>
</dbReference>
<proteinExistence type="predicted"/>
<dbReference type="AlphaFoldDB" id="A0A0C9VDB7"/>
<dbReference type="OrthoDB" id="2404451at2759"/>
<feature type="non-terminal residue" evidence="1">
    <location>
        <position position="1"/>
    </location>
</feature>
<keyword evidence="2" id="KW-1185">Reference proteome</keyword>
<evidence type="ECO:0000313" key="2">
    <source>
        <dbReference type="Proteomes" id="UP000054279"/>
    </source>
</evidence>
<dbReference type="HOGENOM" id="CLU_026593_0_0_1"/>
<protein>
    <submittedName>
        <fullName evidence="1">Uncharacterized protein</fullName>
    </submittedName>
</protein>
<evidence type="ECO:0000313" key="1">
    <source>
        <dbReference type="EMBL" id="KIJ35585.1"/>
    </source>
</evidence>
<accession>A0A0C9VDB7</accession>
<name>A0A0C9VDB7_SPHS4</name>
<organism evidence="1 2">
    <name type="scientific">Sphaerobolus stellatus (strain SS14)</name>
    <dbReference type="NCBI Taxonomy" id="990650"/>
    <lineage>
        <taxon>Eukaryota</taxon>
        <taxon>Fungi</taxon>
        <taxon>Dikarya</taxon>
        <taxon>Basidiomycota</taxon>
        <taxon>Agaricomycotina</taxon>
        <taxon>Agaricomycetes</taxon>
        <taxon>Phallomycetidae</taxon>
        <taxon>Geastrales</taxon>
        <taxon>Sphaerobolaceae</taxon>
        <taxon>Sphaerobolus</taxon>
    </lineage>
</organism>